<organism evidence="1 2">
    <name type="scientific">Yersinia enterocolitica</name>
    <dbReference type="NCBI Taxonomy" id="630"/>
    <lineage>
        <taxon>Bacteria</taxon>
        <taxon>Pseudomonadati</taxon>
        <taxon>Pseudomonadota</taxon>
        <taxon>Gammaproteobacteria</taxon>
        <taxon>Enterobacterales</taxon>
        <taxon>Yersiniaceae</taxon>
        <taxon>Yersinia</taxon>
    </lineage>
</organism>
<protein>
    <submittedName>
        <fullName evidence="1">Uncharacterized protein</fullName>
    </submittedName>
</protein>
<dbReference type="EMBL" id="CPZF01000001">
    <property type="protein sequence ID" value="CNF00087.1"/>
    <property type="molecule type" value="Genomic_DNA"/>
</dbReference>
<comment type="caution">
    <text evidence="1">The sequence shown here is derived from an EMBL/GenBank/DDBJ whole genome shotgun (WGS) entry which is preliminary data.</text>
</comment>
<accession>A0A9P1M4I9</accession>
<dbReference type="AlphaFoldDB" id="A0A9P1M4I9"/>
<dbReference type="Proteomes" id="UP000041356">
    <property type="component" value="Unassembled WGS sequence"/>
</dbReference>
<proteinExistence type="predicted"/>
<evidence type="ECO:0000313" key="1">
    <source>
        <dbReference type="EMBL" id="CNF00087.1"/>
    </source>
</evidence>
<sequence>MKVGREAWMPSEGCLSMDATTLRSSFEQRLRWPEGLPRRGYNRPGPSA</sequence>
<evidence type="ECO:0000313" key="2">
    <source>
        <dbReference type="Proteomes" id="UP000041356"/>
    </source>
</evidence>
<name>A0A9P1M4I9_YEREN</name>
<reference evidence="1 2" key="1">
    <citation type="submission" date="2015-03" db="EMBL/GenBank/DDBJ databases">
        <authorList>
            <consortium name="Pathogen Informatics"/>
            <person name="Murphy D."/>
        </authorList>
    </citation>
    <scope>NUCLEOTIDE SEQUENCE [LARGE SCALE GENOMIC DNA]</scope>
    <source>
        <strain evidence="1 2">IP27818</strain>
    </source>
</reference>
<gene>
    <name evidence="1" type="ORF">ERS137939_00452</name>
</gene>